<dbReference type="InterPro" id="IPR050058">
    <property type="entry name" value="Ala-tRNA_ligase"/>
</dbReference>
<dbReference type="GO" id="GO:0005829">
    <property type="term" value="C:cytosol"/>
    <property type="evidence" value="ECO:0007669"/>
    <property type="project" value="TreeGrafter"/>
</dbReference>
<feature type="domain" description="Alanyl-transfer RNA synthetases family profile" evidence="10">
    <location>
        <begin position="1"/>
        <end position="385"/>
    </location>
</feature>
<dbReference type="InterPro" id="IPR002318">
    <property type="entry name" value="Ala-tRNA-lgiase_IIc"/>
</dbReference>
<dbReference type="Proteomes" id="UP000295388">
    <property type="component" value="Unassembled WGS sequence"/>
</dbReference>
<dbReference type="PRINTS" id="PR00980">
    <property type="entry name" value="TRNASYNTHALA"/>
</dbReference>
<comment type="caution">
    <text evidence="11">The sequence shown here is derived from an EMBL/GenBank/DDBJ whole genome shotgun (WGS) entry which is preliminary data.</text>
</comment>
<dbReference type="EMBL" id="SNWQ01000044">
    <property type="protein sequence ID" value="TDO29826.1"/>
    <property type="molecule type" value="Genomic_DNA"/>
</dbReference>
<keyword evidence="12" id="KW-1185">Reference proteome</keyword>
<dbReference type="PANTHER" id="PTHR11777">
    <property type="entry name" value="ALANYL-TRNA SYNTHETASE"/>
    <property type="match status" value="1"/>
</dbReference>
<keyword evidence="3" id="KW-0820">tRNA-binding</keyword>
<evidence type="ECO:0000256" key="8">
    <source>
        <dbReference type="ARBA" id="ARBA00022917"/>
    </source>
</evidence>
<dbReference type="Pfam" id="PF01411">
    <property type="entry name" value="tRNA-synt_2c"/>
    <property type="match status" value="1"/>
</dbReference>
<comment type="similarity">
    <text evidence="1">Belongs to the class-II aminoacyl-tRNA synthetase family.</text>
</comment>
<dbReference type="OrthoDB" id="9803884at2"/>
<evidence type="ECO:0000256" key="7">
    <source>
        <dbReference type="ARBA" id="ARBA00022884"/>
    </source>
</evidence>
<dbReference type="EC" id="6.1.1.7" evidence="2"/>
<dbReference type="PANTHER" id="PTHR11777:SF9">
    <property type="entry name" value="ALANINE--TRNA LIGASE, CYTOPLASMIC"/>
    <property type="match status" value="1"/>
</dbReference>
<evidence type="ECO:0000256" key="6">
    <source>
        <dbReference type="ARBA" id="ARBA00022840"/>
    </source>
</evidence>
<dbReference type="PROSITE" id="PS50860">
    <property type="entry name" value="AA_TRNA_LIGASE_II_ALA"/>
    <property type="match status" value="1"/>
</dbReference>
<accession>A0A4R6J654</accession>
<gene>
    <name evidence="11" type="ORF">EV643_14424</name>
</gene>
<dbReference type="SUPFAM" id="SSF101353">
    <property type="entry name" value="Putative anticodon-binding domain of alanyl-tRNA synthetase (AlaRS)"/>
    <property type="match status" value="1"/>
</dbReference>
<dbReference type="GO" id="GO:0002161">
    <property type="term" value="F:aminoacyl-tRNA deacylase activity"/>
    <property type="evidence" value="ECO:0007669"/>
    <property type="project" value="TreeGrafter"/>
</dbReference>
<dbReference type="RefSeq" id="WP_133805847.1">
    <property type="nucleotide sequence ID" value="NZ_SNWQ01000044.1"/>
</dbReference>
<evidence type="ECO:0000256" key="3">
    <source>
        <dbReference type="ARBA" id="ARBA00022555"/>
    </source>
</evidence>
<dbReference type="AlphaFoldDB" id="A0A4R6J654"/>
<dbReference type="InterPro" id="IPR018164">
    <property type="entry name" value="Ala-tRNA-synth_IIc_N"/>
</dbReference>
<evidence type="ECO:0000256" key="4">
    <source>
        <dbReference type="ARBA" id="ARBA00022598"/>
    </source>
</evidence>
<protein>
    <recommendedName>
        <fullName evidence="2">alanine--tRNA ligase</fullName>
        <ecNumber evidence="2">6.1.1.7</ecNumber>
    </recommendedName>
</protein>
<dbReference type="CDD" id="cd00673">
    <property type="entry name" value="AlaRS_core"/>
    <property type="match status" value="1"/>
</dbReference>
<sequence length="385" mass="44107">MTTISKTFINFFLDRGHIPTTGSTLIPRLGDPVLFTTSGMHPLTPYLEGEPHPLGRRLVGIQRCLRTTDLDEVGDPTHLTVFEMLGSWSLGDYGSEQTLRWGFELLRDGYGIDPGRMYVTVFGGDEQVGLDEESLRTWQSIGVPIELTTDDNWWSNGPTGPCGPDSEIFVWTGNGSPEGTPTTDDRWVEVWNHVMMRYRRLEDGSLEPLEQLNIDTGLGLERLMMLLEGKNSVYETSLFEPWTRTVPELWKLDEEDERIVIDHLRSSIVIVGDGVHPSNTGRGYVLRRLIRRVLTILWRTDESRTLSDLPLELFQETLDHFHEGELVTLVRRILIDEEIRFTNLLDRGRKVLSHDRFRKPLDDTDFEYLHETHGLPKDLVVSLLP</sequence>
<evidence type="ECO:0000313" key="11">
    <source>
        <dbReference type="EMBL" id="TDO29826.1"/>
    </source>
</evidence>
<dbReference type="GO" id="GO:0004813">
    <property type="term" value="F:alanine-tRNA ligase activity"/>
    <property type="evidence" value="ECO:0007669"/>
    <property type="project" value="UniProtKB-EC"/>
</dbReference>
<keyword evidence="6" id="KW-0067">ATP-binding</keyword>
<reference evidence="11 12" key="1">
    <citation type="submission" date="2019-03" db="EMBL/GenBank/DDBJ databases">
        <title>Genomic Encyclopedia of Type Strains, Phase III (KMG-III): the genomes of soil and plant-associated and newly described type strains.</title>
        <authorList>
            <person name="Whitman W."/>
        </authorList>
    </citation>
    <scope>NUCLEOTIDE SEQUENCE [LARGE SCALE GENOMIC DNA]</scope>
    <source>
        <strain evidence="11 12">VKM Ac-2527</strain>
    </source>
</reference>
<evidence type="ECO:0000256" key="9">
    <source>
        <dbReference type="ARBA" id="ARBA00023146"/>
    </source>
</evidence>
<evidence type="ECO:0000256" key="1">
    <source>
        <dbReference type="ARBA" id="ARBA00008226"/>
    </source>
</evidence>
<evidence type="ECO:0000313" key="12">
    <source>
        <dbReference type="Proteomes" id="UP000295388"/>
    </source>
</evidence>
<dbReference type="GO" id="GO:0006419">
    <property type="term" value="P:alanyl-tRNA aminoacylation"/>
    <property type="evidence" value="ECO:0007669"/>
    <property type="project" value="InterPro"/>
</dbReference>
<keyword evidence="5" id="KW-0547">Nucleotide-binding</keyword>
<dbReference type="InterPro" id="IPR018165">
    <property type="entry name" value="Ala-tRNA-synth_IIc_core"/>
</dbReference>
<evidence type="ECO:0000256" key="2">
    <source>
        <dbReference type="ARBA" id="ARBA00013168"/>
    </source>
</evidence>
<dbReference type="InterPro" id="IPR045864">
    <property type="entry name" value="aa-tRNA-synth_II/BPL/LPL"/>
</dbReference>
<organism evidence="11 12">
    <name type="scientific">Kribbella caucasensis</name>
    <dbReference type="NCBI Taxonomy" id="2512215"/>
    <lineage>
        <taxon>Bacteria</taxon>
        <taxon>Bacillati</taxon>
        <taxon>Actinomycetota</taxon>
        <taxon>Actinomycetes</taxon>
        <taxon>Propionibacteriales</taxon>
        <taxon>Kribbellaceae</taxon>
        <taxon>Kribbella</taxon>
    </lineage>
</organism>
<dbReference type="GO" id="GO:0000049">
    <property type="term" value="F:tRNA binding"/>
    <property type="evidence" value="ECO:0007669"/>
    <property type="project" value="UniProtKB-KW"/>
</dbReference>
<evidence type="ECO:0000256" key="5">
    <source>
        <dbReference type="ARBA" id="ARBA00022741"/>
    </source>
</evidence>
<keyword evidence="7" id="KW-0694">RNA-binding</keyword>
<dbReference type="Gene3D" id="3.30.930.10">
    <property type="entry name" value="Bira Bifunctional Protein, Domain 2"/>
    <property type="match status" value="1"/>
</dbReference>
<proteinExistence type="inferred from homology"/>
<dbReference type="GO" id="GO:0005524">
    <property type="term" value="F:ATP binding"/>
    <property type="evidence" value="ECO:0007669"/>
    <property type="project" value="UniProtKB-KW"/>
</dbReference>
<evidence type="ECO:0000259" key="10">
    <source>
        <dbReference type="PROSITE" id="PS50860"/>
    </source>
</evidence>
<dbReference type="SUPFAM" id="SSF55681">
    <property type="entry name" value="Class II aaRS and biotin synthetases"/>
    <property type="match status" value="1"/>
</dbReference>
<dbReference type="FunFam" id="3.30.930.10:FF:000180">
    <property type="entry name" value="Alanyl tRNA synthetase"/>
    <property type="match status" value="1"/>
</dbReference>
<keyword evidence="8" id="KW-0648">Protein biosynthesis</keyword>
<name>A0A4R6J654_9ACTN</name>
<keyword evidence="4" id="KW-0436">Ligase</keyword>
<keyword evidence="9 11" id="KW-0030">Aminoacyl-tRNA synthetase</keyword>
<dbReference type="InterPro" id="IPR018162">
    <property type="entry name" value="Ala-tRNA-ligase_IIc_anticod-bd"/>
</dbReference>